<keyword evidence="10" id="KW-0997">Cell inner membrane</keyword>
<keyword evidence="6" id="KW-0812">Transmembrane</keyword>
<comment type="function">
    <text evidence="1 10">Controls the rotational direction of flagella during chemotaxis.</text>
</comment>
<keyword evidence="8" id="KW-1133">Transmembrane helix</keyword>
<name>A0A512APX2_9SPHN</name>
<keyword evidence="5 10" id="KW-0145">Chemotaxis</keyword>
<evidence type="ECO:0000256" key="6">
    <source>
        <dbReference type="ARBA" id="ARBA00022692"/>
    </source>
</evidence>
<dbReference type="Proteomes" id="UP000321464">
    <property type="component" value="Unassembled WGS sequence"/>
</dbReference>
<accession>A0A512APX2</accession>
<dbReference type="Pfam" id="PF03748">
    <property type="entry name" value="FliL"/>
    <property type="match status" value="1"/>
</dbReference>
<evidence type="ECO:0000313" key="13">
    <source>
        <dbReference type="Proteomes" id="UP000321464"/>
    </source>
</evidence>
<proteinExistence type="inferred from homology"/>
<feature type="compositionally biased region" description="Basic and acidic residues" evidence="11">
    <location>
        <begin position="75"/>
        <end position="90"/>
    </location>
</feature>
<evidence type="ECO:0000313" key="12">
    <source>
        <dbReference type="EMBL" id="GEO01755.1"/>
    </source>
</evidence>
<evidence type="ECO:0000256" key="4">
    <source>
        <dbReference type="ARBA" id="ARBA00022475"/>
    </source>
</evidence>
<evidence type="ECO:0000256" key="11">
    <source>
        <dbReference type="SAM" id="MobiDB-lite"/>
    </source>
</evidence>
<evidence type="ECO:0000256" key="8">
    <source>
        <dbReference type="ARBA" id="ARBA00022989"/>
    </source>
</evidence>
<sequence length="201" mass="21170">MSEKKDKEAKAKKKGAGMMLKVGAAAALLGVGGGGAYGLVAAGVIGGGGHGKEHEDKNPKLIKKGEEDPYAPAAKEGEHGGEGGGGHDVEGEGGSEYRTAYFSFSDDFTSNLKDSDMLVQVSLACSTHRDYRVILWLQKHELAIRSALLTAIADTPGEDVQSAEGKTRLQKRLVATINKVLTDTEGFGGIDAVYFKTFIVQ</sequence>
<comment type="caution">
    <text evidence="12">The sequence shown here is derived from an EMBL/GenBank/DDBJ whole genome shotgun (WGS) entry which is preliminary data.</text>
</comment>
<dbReference type="GO" id="GO:0005886">
    <property type="term" value="C:plasma membrane"/>
    <property type="evidence" value="ECO:0007669"/>
    <property type="project" value="UniProtKB-SubCell"/>
</dbReference>
<keyword evidence="9 10" id="KW-0472">Membrane</keyword>
<evidence type="ECO:0000256" key="2">
    <source>
        <dbReference type="ARBA" id="ARBA00004162"/>
    </source>
</evidence>
<dbReference type="GO" id="GO:0006935">
    <property type="term" value="P:chemotaxis"/>
    <property type="evidence" value="ECO:0007669"/>
    <property type="project" value="UniProtKB-KW"/>
</dbReference>
<gene>
    <name evidence="12" type="ORF">NSE01_35870</name>
</gene>
<comment type="subcellular location">
    <subcellularLocation>
        <location evidence="10">Cell inner membrane</location>
    </subcellularLocation>
    <subcellularLocation>
        <location evidence="2">Cell membrane</location>
        <topology evidence="2">Single-pass membrane protein</topology>
    </subcellularLocation>
</comment>
<evidence type="ECO:0000256" key="3">
    <source>
        <dbReference type="ARBA" id="ARBA00008281"/>
    </source>
</evidence>
<reference evidence="12 13" key="1">
    <citation type="submission" date="2019-07" db="EMBL/GenBank/DDBJ databases">
        <title>Whole genome shotgun sequence of Novosphingobium sediminis NBRC 106119.</title>
        <authorList>
            <person name="Hosoyama A."/>
            <person name="Uohara A."/>
            <person name="Ohji S."/>
            <person name="Ichikawa N."/>
        </authorList>
    </citation>
    <scope>NUCLEOTIDE SEQUENCE [LARGE SCALE GENOMIC DNA]</scope>
    <source>
        <strain evidence="12 13">NBRC 106119</strain>
    </source>
</reference>
<comment type="similarity">
    <text evidence="3 10">Belongs to the FliL family.</text>
</comment>
<dbReference type="EMBL" id="BJYR01000026">
    <property type="protein sequence ID" value="GEO01755.1"/>
    <property type="molecule type" value="Genomic_DNA"/>
</dbReference>
<dbReference type="OrthoDB" id="7058946at2"/>
<dbReference type="InterPro" id="IPR005503">
    <property type="entry name" value="FliL"/>
</dbReference>
<dbReference type="PANTHER" id="PTHR35091">
    <property type="entry name" value="FLAGELLAR PROTEIN FLIL"/>
    <property type="match status" value="1"/>
</dbReference>
<keyword evidence="13" id="KW-1185">Reference proteome</keyword>
<keyword evidence="7 10" id="KW-0283">Flagellar rotation</keyword>
<dbReference type="AlphaFoldDB" id="A0A512APX2"/>
<feature type="region of interest" description="Disordered" evidence="11">
    <location>
        <begin position="70"/>
        <end position="92"/>
    </location>
</feature>
<evidence type="ECO:0000256" key="7">
    <source>
        <dbReference type="ARBA" id="ARBA00022779"/>
    </source>
</evidence>
<evidence type="ECO:0000256" key="10">
    <source>
        <dbReference type="RuleBase" id="RU364125"/>
    </source>
</evidence>
<protein>
    <recommendedName>
        <fullName evidence="10">Flagellar protein FliL</fullName>
    </recommendedName>
</protein>
<evidence type="ECO:0000256" key="9">
    <source>
        <dbReference type="ARBA" id="ARBA00023136"/>
    </source>
</evidence>
<keyword evidence="4" id="KW-1003">Cell membrane</keyword>
<dbReference type="PANTHER" id="PTHR35091:SF2">
    <property type="entry name" value="FLAGELLAR PROTEIN FLIL"/>
    <property type="match status" value="1"/>
</dbReference>
<evidence type="ECO:0000256" key="1">
    <source>
        <dbReference type="ARBA" id="ARBA00002254"/>
    </source>
</evidence>
<evidence type="ECO:0000256" key="5">
    <source>
        <dbReference type="ARBA" id="ARBA00022500"/>
    </source>
</evidence>
<organism evidence="12 13">
    <name type="scientific">Novosphingobium sediminis</name>
    <dbReference type="NCBI Taxonomy" id="707214"/>
    <lineage>
        <taxon>Bacteria</taxon>
        <taxon>Pseudomonadati</taxon>
        <taxon>Pseudomonadota</taxon>
        <taxon>Alphaproteobacteria</taxon>
        <taxon>Sphingomonadales</taxon>
        <taxon>Sphingomonadaceae</taxon>
        <taxon>Novosphingobium</taxon>
    </lineage>
</organism>
<dbReference type="GO" id="GO:0009425">
    <property type="term" value="C:bacterial-type flagellum basal body"/>
    <property type="evidence" value="ECO:0007669"/>
    <property type="project" value="InterPro"/>
</dbReference>
<dbReference type="GO" id="GO:0071978">
    <property type="term" value="P:bacterial-type flagellum-dependent swarming motility"/>
    <property type="evidence" value="ECO:0007669"/>
    <property type="project" value="TreeGrafter"/>
</dbReference>
<dbReference type="RefSeq" id="WP_147161072.1">
    <property type="nucleotide sequence ID" value="NZ_BJYR01000026.1"/>
</dbReference>